<comment type="caution">
    <text evidence="2">The sequence shown here is derived from an EMBL/GenBank/DDBJ whole genome shotgun (WGS) entry which is preliminary data.</text>
</comment>
<name>A0A409WVB2_9AGAR</name>
<dbReference type="AlphaFoldDB" id="A0A409WVB2"/>
<evidence type="ECO:0000256" key="1">
    <source>
        <dbReference type="SAM" id="MobiDB-lite"/>
    </source>
</evidence>
<evidence type="ECO:0000313" key="3">
    <source>
        <dbReference type="Proteomes" id="UP000284706"/>
    </source>
</evidence>
<feature type="compositionally biased region" description="Gly residues" evidence="1">
    <location>
        <begin position="37"/>
        <end position="46"/>
    </location>
</feature>
<organism evidence="2 3">
    <name type="scientific">Gymnopilus dilepis</name>
    <dbReference type="NCBI Taxonomy" id="231916"/>
    <lineage>
        <taxon>Eukaryota</taxon>
        <taxon>Fungi</taxon>
        <taxon>Dikarya</taxon>
        <taxon>Basidiomycota</taxon>
        <taxon>Agaricomycotina</taxon>
        <taxon>Agaricomycetes</taxon>
        <taxon>Agaricomycetidae</taxon>
        <taxon>Agaricales</taxon>
        <taxon>Agaricineae</taxon>
        <taxon>Hymenogastraceae</taxon>
        <taxon>Gymnopilus</taxon>
    </lineage>
</organism>
<keyword evidence="3" id="KW-1185">Reference proteome</keyword>
<feature type="region of interest" description="Disordered" evidence="1">
    <location>
        <begin position="1"/>
        <end position="59"/>
    </location>
</feature>
<sequence length="227" mass="25171">MHSTSGQDSELAHDHSVHEASSVDGQSRMHTSSDGHSAGGHGAGGHGAEEPPVPRSIGNSIVDLGFEMLKDATETLNNVKDSVHGAFQDHTESQRKLDLTLQEILKVFQGNEKLIIKQGEVLRKSEDLIVRVGENQKALTDSMRESQKTLTESMNNFATSQRDYVEKSLEKQRLALVSQSEVQRVALEVQRISFDAQREILREQMQQQMSSIVTTLDNIASKFSRGF</sequence>
<protein>
    <submittedName>
        <fullName evidence="2">Uncharacterized protein</fullName>
    </submittedName>
</protein>
<dbReference type="EMBL" id="NHYE01004747">
    <property type="protein sequence ID" value="PPQ82453.1"/>
    <property type="molecule type" value="Genomic_DNA"/>
</dbReference>
<dbReference type="Proteomes" id="UP000284706">
    <property type="component" value="Unassembled WGS sequence"/>
</dbReference>
<dbReference type="InParanoid" id="A0A409WVB2"/>
<reference evidence="2 3" key="1">
    <citation type="journal article" date="2018" name="Evol. Lett.">
        <title>Horizontal gene cluster transfer increased hallucinogenic mushroom diversity.</title>
        <authorList>
            <person name="Reynolds H.T."/>
            <person name="Vijayakumar V."/>
            <person name="Gluck-Thaler E."/>
            <person name="Korotkin H.B."/>
            <person name="Matheny P.B."/>
            <person name="Slot J.C."/>
        </authorList>
    </citation>
    <scope>NUCLEOTIDE SEQUENCE [LARGE SCALE GENOMIC DNA]</scope>
    <source>
        <strain evidence="2 3">SRW20</strain>
    </source>
</reference>
<gene>
    <name evidence="2" type="ORF">CVT26_012729</name>
</gene>
<evidence type="ECO:0000313" key="2">
    <source>
        <dbReference type="EMBL" id="PPQ82453.1"/>
    </source>
</evidence>
<accession>A0A409WVB2</accession>
<proteinExistence type="predicted"/>